<evidence type="ECO:0008006" key="5">
    <source>
        <dbReference type="Google" id="ProtNLM"/>
    </source>
</evidence>
<keyword evidence="2" id="KW-1133">Transmembrane helix</keyword>
<evidence type="ECO:0000313" key="4">
    <source>
        <dbReference type="Proteomes" id="UP000068250"/>
    </source>
</evidence>
<evidence type="ECO:0000256" key="1">
    <source>
        <dbReference type="SAM" id="MobiDB-lite"/>
    </source>
</evidence>
<dbReference type="STRING" id="431306.AGA_1238"/>
<dbReference type="AlphaFoldDB" id="A0A0U4YBM0"/>
<sequence>MDSRHLRHRQPAPECAVFRMSGRQMIVRRVSTLISPVLLVGGCMMLSGCSGHEAARAFGLERSLPDEYTVTTRAPLSMPPSDELVKPSKGDERRQDESERLQALETLSPDVALRGTNGDTSEGQTILVNEATAAADEPDQGELGAAGSGFVEQLMFWKGGKAGGVVNADEENRRLKTNAALGAPPTKGVTPTQHPKKK</sequence>
<dbReference type="Proteomes" id="UP000068250">
    <property type="component" value="Chromosome I"/>
</dbReference>
<feature type="region of interest" description="Disordered" evidence="1">
    <location>
        <begin position="72"/>
        <end position="103"/>
    </location>
</feature>
<gene>
    <name evidence="3" type="ORF">AGA_1238</name>
</gene>
<evidence type="ECO:0000256" key="2">
    <source>
        <dbReference type="SAM" id="Phobius"/>
    </source>
</evidence>
<dbReference type="PATRIC" id="fig|431306.5.peg.1260"/>
<protein>
    <recommendedName>
        <fullName evidence="5">DUF3035 domain-containing protein</fullName>
    </recommendedName>
</protein>
<feature type="compositionally biased region" description="Basic and acidic residues" evidence="1">
    <location>
        <begin position="83"/>
        <end position="102"/>
    </location>
</feature>
<keyword evidence="2" id="KW-0812">Transmembrane</keyword>
<reference evidence="4" key="1">
    <citation type="submission" date="2014-09" db="EMBL/GenBank/DDBJ databases">
        <authorList>
            <person name="Illeghems K.G."/>
        </authorList>
    </citation>
    <scope>NUCLEOTIDE SEQUENCE [LARGE SCALE GENOMIC DNA]</scope>
    <source>
        <strain evidence="4">LMG 23848T</strain>
    </source>
</reference>
<feature type="region of interest" description="Disordered" evidence="1">
    <location>
        <begin position="174"/>
        <end position="198"/>
    </location>
</feature>
<organism evidence="3 4">
    <name type="scientific">Acetobacter ghanensis</name>
    <dbReference type="NCBI Taxonomy" id="431306"/>
    <lineage>
        <taxon>Bacteria</taxon>
        <taxon>Pseudomonadati</taxon>
        <taxon>Pseudomonadota</taxon>
        <taxon>Alphaproteobacteria</taxon>
        <taxon>Acetobacterales</taxon>
        <taxon>Acetobacteraceae</taxon>
        <taxon>Acetobacter</taxon>
    </lineage>
</organism>
<feature type="transmembrane region" description="Helical" evidence="2">
    <location>
        <begin position="30"/>
        <end position="48"/>
    </location>
</feature>
<dbReference type="InterPro" id="IPR021395">
    <property type="entry name" value="DUF3035"/>
</dbReference>
<dbReference type="EMBL" id="LN609302">
    <property type="protein sequence ID" value="CEF55201.1"/>
    <property type="molecule type" value="Genomic_DNA"/>
</dbReference>
<keyword evidence="2" id="KW-0472">Membrane</keyword>
<accession>A0A0U4YBM0</accession>
<feature type="compositionally biased region" description="Polar residues" evidence="1">
    <location>
        <begin position="189"/>
        <end position="198"/>
    </location>
</feature>
<dbReference type="Pfam" id="PF11233">
    <property type="entry name" value="DUF3035"/>
    <property type="match status" value="1"/>
</dbReference>
<name>A0A0U4YBM0_9PROT</name>
<proteinExistence type="predicted"/>
<evidence type="ECO:0000313" key="3">
    <source>
        <dbReference type="EMBL" id="CEF55201.1"/>
    </source>
</evidence>